<reference evidence="1 2" key="1">
    <citation type="submission" date="2012-05" db="EMBL/GenBank/DDBJ databases">
        <title>Recombination and specialization in a pathogen metapopulation.</title>
        <authorList>
            <person name="Gardiner A."/>
            <person name="Kemen E."/>
            <person name="Schultz-Larsen T."/>
            <person name="MacLean D."/>
            <person name="Van Oosterhout C."/>
            <person name="Jones J.D.G."/>
        </authorList>
    </citation>
    <scope>NUCLEOTIDE SEQUENCE [LARGE SCALE GENOMIC DNA]</scope>
    <source>
        <strain evidence="1 2">Ac Nc2</strain>
    </source>
</reference>
<sequence>MISSSLHYINALLFSTTKRTSSAPHTVDSKKYTTKQLFWKCLSNASIDSTCSLRVVQNDGLSRAMVNEPMISWTNNQDAVRQLFQRSYSNQGHTLTADDFRQILNDQTNFRSKVLSQLELDGQLAYKGVSDIKVSLVRSFKEMQDGRCKLKMAPIQVKLKAKTLGST</sequence>
<evidence type="ECO:0000313" key="1">
    <source>
        <dbReference type="EMBL" id="CCI11531.1"/>
    </source>
</evidence>
<comment type="caution">
    <text evidence="1">The sequence shown here is derived from an EMBL/GenBank/DDBJ whole genome shotgun (WGS) entry which is preliminary data.</text>
</comment>
<accession>A0A024FX03</accession>
<proteinExistence type="predicted"/>
<name>A0A024FX03_9STRA</name>
<dbReference type="Proteomes" id="UP000053237">
    <property type="component" value="Unassembled WGS sequence"/>
</dbReference>
<keyword evidence="2" id="KW-1185">Reference proteome</keyword>
<dbReference type="InParanoid" id="A0A024FX03"/>
<dbReference type="AlphaFoldDB" id="A0A024FX03"/>
<gene>
    <name evidence="1" type="ORF">BN9_130800</name>
</gene>
<protein>
    <submittedName>
        <fullName evidence="1">Uncharacterized protein</fullName>
    </submittedName>
</protein>
<evidence type="ECO:0000313" key="2">
    <source>
        <dbReference type="Proteomes" id="UP000053237"/>
    </source>
</evidence>
<dbReference type="EMBL" id="CAIX01001165">
    <property type="protein sequence ID" value="CCI11531.1"/>
    <property type="molecule type" value="Genomic_DNA"/>
</dbReference>
<organism evidence="1 2">
    <name type="scientific">Albugo candida</name>
    <dbReference type="NCBI Taxonomy" id="65357"/>
    <lineage>
        <taxon>Eukaryota</taxon>
        <taxon>Sar</taxon>
        <taxon>Stramenopiles</taxon>
        <taxon>Oomycota</taxon>
        <taxon>Peronosporomycetes</taxon>
        <taxon>Albuginales</taxon>
        <taxon>Albuginaceae</taxon>
        <taxon>Albugo</taxon>
    </lineage>
</organism>